<dbReference type="PROSITE" id="PS01313">
    <property type="entry name" value="LIPB"/>
    <property type="match status" value="1"/>
</dbReference>
<evidence type="ECO:0000256" key="3">
    <source>
        <dbReference type="ARBA" id="ARBA00007907"/>
    </source>
</evidence>
<evidence type="ECO:0000313" key="11">
    <source>
        <dbReference type="EMBL" id="KAJ3046378.1"/>
    </source>
</evidence>
<keyword evidence="5 6" id="KW-0012">Acyltransferase</keyword>
<accession>A0AAD5X142</accession>
<keyword evidence="4 6" id="KW-0808">Transferase</keyword>
<feature type="site" description="Lowers pKa of active site Cys" evidence="9">
    <location>
        <position position="146"/>
    </location>
</feature>
<dbReference type="NCBIfam" id="NF010925">
    <property type="entry name" value="PRK14345.1"/>
    <property type="match status" value="1"/>
</dbReference>
<feature type="binding site" evidence="8">
    <location>
        <begin position="149"/>
        <end position="151"/>
    </location>
    <ligand>
        <name>substrate</name>
    </ligand>
</feature>
<dbReference type="InterPro" id="IPR000544">
    <property type="entry name" value="Octanoyltransferase"/>
</dbReference>
<feature type="binding site" evidence="8">
    <location>
        <begin position="162"/>
        <end position="164"/>
    </location>
    <ligand>
        <name>substrate</name>
    </ligand>
</feature>
<dbReference type="PROSITE" id="PS51733">
    <property type="entry name" value="BPL_LPL_CATALYTIC"/>
    <property type="match status" value="1"/>
</dbReference>
<dbReference type="EC" id="2.3.1.181" evidence="6"/>
<evidence type="ECO:0000256" key="9">
    <source>
        <dbReference type="PIRSR" id="PIRSR016262-3"/>
    </source>
</evidence>
<proteinExistence type="inferred from homology"/>
<evidence type="ECO:0000313" key="12">
    <source>
        <dbReference type="Proteomes" id="UP001212841"/>
    </source>
</evidence>
<comment type="function">
    <text evidence="6">Catalyzes the transfer of endogenously produced octanoic acid from octanoyl-acyl-carrier-protein onto the lipoyl domains of lipoate-dependent enzymes. Lipoyl-ACP can also act as a substrate although octanoyl-ACP is likely to be the physiological substrate.</text>
</comment>
<dbReference type="NCBIfam" id="TIGR00214">
    <property type="entry name" value="lipB"/>
    <property type="match status" value="1"/>
</dbReference>
<comment type="catalytic activity">
    <reaction evidence="6">
        <text>octanoyl-[ACP] + L-lysyl-[protein] = N(6)-octanoyl-L-lysyl-[protein] + holo-[ACP] + H(+)</text>
        <dbReference type="Rhea" id="RHEA:17665"/>
        <dbReference type="Rhea" id="RHEA-COMP:9636"/>
        <dbReference type="Rhea" id="RHEA-COMP:9685"/>
        <dbReference type="Rhea" id="RHEA-COMP:9752"/>
        <dbReference type="Rhea" id="RHEA-COMP:9928"/>
        <dbReference type="ChEBI" id="CHEBI:15378"/>
        <dbReference type="ChEBI" id="CHEBI:29969"/>
        <dbReference type="ChEBI" id="CHEBI:64479"/>
        <dbReference type="ChEBI" id="CHEBI:78463"/>
        <dbReference type="ChEBI" id="CHEBI:78809"/>
        <dbReference type="EC" id="2.3.1.181"/>
    </reaction>
</comment>
<evidence type="ECO:0000256" key="5">
    <source>
        <dbReference type="ARBA" id="ARBA00023315"/>
    </source>
</evidence>
<evidence type="ECO:0000256" key="8">
    <source>
        <dbReference type="PIRSR" id="PIRSR016262-2"/>
    </source>
</evidence>
<dbReference type="HAMAP" id="MF_00013">
    <property type="entry name" value="LipB"/>
    <property type="match status" value="1"/>
</dbReference>
<feature type="binding site" evidence="8">
    <location>
        <begin position="83"/>
        <end position="90"/>
    </location>
    <ligand>
        <name>substrate</name>
    </ligand>
</feature>
<comment type="subcellular location">
    <subcellularLocation>
        <location evidence="1">Mitochondrion</location>
    </subcellularLocation>
</comment>
<dbReference type="InterPro" id="IPR020605">
    <property type="entry name" value="Octanoyltransferase_CS"/>
</dbReference>
<name>A0AAD5X142_9FUNG</name>
<dbReference type="PANTHER" id="PTHR10993:SF7">
    <property type="entry name" value="LIPOYLTRANSFERASE 2, MITOCHONDRIAL-RELATED"/>
    <property type="match status" value="1"/>
</dbReference>
<dbReference type="SUPFAM" id="SSF55681">
    <property type="entry name" value="Class II aaRS and biotin synthetases"/>
    <property type="match status" value="1"/>
</dbReference>
<feature type="domain" description="BPL/LPL catalytic" evidence="10">
    <location>
        <begin position="39"/>
        <end position="221"/>
    </location>
</feature>
<reference evidence="11" key="1">
    <citation type="submission" date="2020-05" db="EMBL/GenBank/DDBJ databases">
        <title>Phylogenomic resolution of chytrid fungi.</title>
        <authorList>
            <person name="Stajich J.E."/>
            <person name="Amses K."/>
            <person name="Simmons R."/>
            <person name="Seto K."/>
            <person name="Myers J."/>
            <person name="Bonds A."/>
            <person name="Quandt C.A."/>
            <person name="Barry K."/>
            <person name="Liu P."/>
            <person name="Grigoriev I."/>
            <person name="Longcore J.E."/>
            <person name="James T.Y."/>
        </authorList>
    </citation>
    <scope>NUCLEOTIDE SEQUENCE</scope>
    <source>
        <strain evidence="11">JEL0318</strain>
    </source>
</reference>
<dbReference type="AlphaFoldDB" id="A0AAD5X142"/>
<dbReference type="InterPro" id="IPR004143">
    <property type="entry name" value="BPL_LPL_catalytic"/>
</dbReference>
<protein>
    <recommendedName>
        <fullName evidence="6">Octanoyltransferase</fullName>
        <ecNumber evidence="6">2.3.1.181</ecNumber>
    </recommendedName>
</protein>
<evidence type="ECO:0000259" key="10">
    <source>
        <dbReference type="PROSITE" id="PS51733"/>
    </source>
</evidence>
<dbReference type="Proteomes" id="UP001212841">
    <property type="component" value="Unassembled WGS sequence"/>
</dbReference>
<comment type="similarity">
    <text evidence="3 6">Belongs to the LipB family.</text>
</comment>
<comment type="caution">
    <text evidence="11">The sequence shown here is derived from an EMBL/GenBank/DDBJ whole genome shotgun (WGS) entry which is preliminary data.</text>
</comment>
<feature type="active site" description="Acyl-thioester intermediate" evidence="7">
    <location>
        <position position="180"/>
    </location>
</feature>
<dbReference type="Pfam" id="PF21948">
    <property type="entry name" value="LplA-B_cat"/>
    <property type="match status" value="1"/>
</dbReference>
<dbReference type="GO" id="GO:0009249">
    <property type="term" value="P:protein lipoylation"/>
    <property type="evidence" value="ECO:0007669"/>
    <property type="project" value="InterPro"/>
</dbReference>
<dbReference type="Gene3D" id="3.30.930.10">
    <property type="entry name" value="Bira Bifunctional Protein, Domain 2"/>
    <property type="match status" value="1"/>
</dbReference>
<gene>
    <name evidence="11" type="primary">LIPT2_1</name>
    <name evidence="11" type="ORF">HK097_000906</name>
</gene>
<dbReference type="CDD" id="cd16444">
    <property type="entry name" value="LipB"/>
    <property type="match status" value="1"/>
</dbReference>
<organism evidence="11 12">
    <name type="scientific">Rhizophlyctis rosea</name>
    <dbReference type="NCBI Taxonomy" id="64517"/>
    <lineage>
        <taxon>Eukaryota</taxon>
        <taxon>Fungi</taxon>
        <taxon>Fungi incertae sedis</taxon>
        <taxon>Chytridiomycota</taxon>
        <taxon>Chytridiomycota incertae sedis</taxon>
        <taxon>Chytridiomycetes</taxon>
        <taxon>Rhizophlyctidales</taxon>
        <taxon>Rhizophlyctidaceae</taxon>
        <taxon>Rhizophlyctis</taxon>
    </lineage>
</organism>
<dbReference type="InterPro" id="IPR045864">
    <property type="entry name" value="aa-tRNA-synth_II/BPL/LPL"/>
</dbReference>
<sequence>MSPMSRPPIAYKYIGSSVPYLKALSLQDHLVTRAATASSNPINILLLLQHPPTYTAGRRIKGTEDTEGRKLRALGAEYHEVKRGGQTTYHGPGQLIGYPILNLLHYQLGVRSYVEHLEQTLIQTCKQFDVTAQTTADTGVWVKNRKIAALGIHVRRHITNHGFALNCDVDLRWFDYIVACGLPDKKATSLSLESPSKSEVTVDDVIPAVLQSFGAVFDSPLDSLRSISPAMDKEIDQWIRA</sequence>
<dbReference type="PIRSF" id="PIRSF016262">
    <property type="entry name" value="LPLase"/>
    <property type="match status" value="1"/>
</dbReference>
<dbReference type="EMBL" id="JADGJD010001178">
    <property type="protein sequence ID" value="KAJ3046378.1"/>
    <property type="molecule type" value="Genomic_DNA"/>
</dbReference>
<evidence type="ECO:0000256" key="7">
    <source>
        <dbReference type="PIRSR" id="PIRSR016262-1"/>
    </source>
</evidence>
<evidence type="ECO:0000256" key="4">
    <source>
        <dbReference type="ARBA" id="ARBA00022679"/>
    </source>
</evidence>
<dbReference type="GO" id="GO:0005739">
    <property type="term" value="C:mitochondrion"/>
    <property type="evidence" value="ECO:0007669"/>
    <property type="project" value="UniProtKB-SubCell"/>
</dbReference>
<dbReference type="GO" id="GO:0033819">
    <property type="term" value="F:lipoyl(octanoyl) transferase activity"/>
    <property type="evidence" value="ECO:0007669"/>
    <property type="project" value="UniProtKB-EC"/>
</dbReference>
<comment type="pathway">
    <text evidence="2 6">Protein modification; protein lipoylation via endogenous pathway; protein N(6)-(lipoyl)lysine from octanoyl-[acyl-carrier-protein]: step 1/2.</text>
</comment>
<keyword evidence="12" id="KW-1185">Reference proteome</keyword>
<evidence type="ECO:0000256" key="6">
    <source>
        <dbReference type="PIRNR" id="PIRNR016262"/>
    </source>
</evidence>
<dbReference type="FunFam" id="3.30.930.10:FF:000035">
    <property type="entry name" value="Putative lipoyltransferase 2, mitochondrial"/>
    <property type="match status" value="1"/>
</dbReference>
<dbReference type="PANTHER" id="PTHR10993">
    <property type="entry name" value="OCTANOYLTRANSFERASE"/>
    <property type="match status" value="1"/>
</dbReference>
<evidence type="ECO:0000256" key="1">
    <source>
        <dbReference type="ARBA" id="ARBA00004173"/>
    </source>
</evidence>
<evidence type="ECO:0000256" key="2">
    <source>
        <dbReference type="ARBA" id="ARBA00004821"/>
    </source>
</evidence>